<evidence type="ECO:0000259" key="4">
    <source>
        <dbReference type="Pfam" id="PF16113"/>
    </source>
</evidence>
<dbReference type="GO" id="GO:0003860">
    <property type="term" value="F:3-hydroxyisobutyryl-CoA hydrolase activity"/>
    <property type="evidence" value="ECO:0007669"/>
    <property type="project" value="UniProtKB-EC"/>
</dbReference>
<comment type="caution">
    <text evidence="5">The sequence shown here is derived from an EMBL/GenBank/DDBJ whole genome shotgun (WGS) entry which is preliminary data.</text>
</comment>
<dbReference type="PANTHER" id="PTHR43176:SF3">
    <property type="entry name" value="3-HYDROXYISOBUTYRYL-COA HYDROLASE, MITOCHONDRIAL"/>
    <property type="match status" value="1"/>
</dbReference>
<name>A0A198UFD9_MORCA</name>
<dbReference type="InterPro" id="IPR029045">
    <property type="entry name" value="ClpP/crotonase-like_dom_sf"/>
</dbReference>
<dbReference type="InterPro" id="IPR045004">
    <property type="entry name" value="ECH_dom"/>
</dbReference>
<dbReference type="CDD" id="cd06558">
    <property type="entry name" value="crotonase-like"/>
    <property type="match status" value="1"/>
</dbReference>
<dbReference type="EC" id="3.1.2.4" evidence="2"/>
<keyword evidence="6" id="KW-1185">Reference proteome</keyword>
<keyword evidence="3 5" id="KW-0378">Hydrolase</keyword>
<dbReference type="Gene3D" id="3.90.226.10">
    <property type="entry name" value="2-enoyl-CoA Hydratase, Chain A, domain 1"/>
    <property type="match status" value="1"/>
</dbReference>
<evidence type="ECO:0000313" key="5">
    <source>
        <dbReference type="EMBL" id="OAU95141.1"/>
    </source>
</evidence>
<dbReference type="Proteomes" id="UP000078228">
    <property type="component" value="Unassembled WGS sequence"/>
</dbReference>
<dbReference type="EMBL" id="LXHC01000025">
    <property type="protein sequence ID" value="OAU95141.1"/>
    <property type="molecule type" value="Genomic_DNA"/>
</dbReference>
<evidence type="ECO:0000256" key="2">
    <source>
        <dbReference type="ARBA" id="ARBA00011915"/>
    </source>
</evidence>
<dbReference type="AlphaFoldDB" id="A0A198UFD9"/>
<gene>
    <name evidence="5" type="ORF">AO384_1675</name>
</gene>
<evidence type="ECO:0000256" key="1">
    <source>
        <dbReference type="ARBA" id="ARBA00001709"/>
    </source>
</evidence>
<dbReference type="GO" id="GO:0006574">
    <property type="term" value="P:L-valine catabolic process"/>
    <property type="evidence" value="ECO:0007669"/>
    <property type="project" value="TreeGrafter"/>
</dbReference>
<proteinExistence type="predicted"/>
<dbReference type="InterPro" id="IPR032259">
    <property type="entry name" value="HIBYL-CoA-H"/>
</dbReference>
<dbReference type="PANTHER" id="PTHR43176">
    <property type="entry name" value="3-HYDROXYISOBUTYRYL-COA HYDROLASE-RELATED"/>
    <property type="match status" value="1"/>
</dbReference>
<dbReference type="PATRIC" id="fig|480.237.peg.2181"/>
<sequence length="418" mass="46258">MINVSMHKLSNLCQKCKFKKQDTRFGYPKVCKSDEILFGNFKNFSIIKNSVVFVFEFYDEKGMMMTIVTDFLAINDTQRIGTILLNRPEALNAQNLQMVTTTKSLLDEWAEDDSVVGVLIRGAGDKAFCAGGDIRGLYHSHDSEVFPNPTAQAFFTTEYGLCKQIKSYKKPIIVWASGIVMGGGMGLAVPSSHRIVTETTMMAMPEVSIGLFPDAGGSYFLKHMPNKIGLFLGLTGARFNAADALALGVADFSMASGDFDLLIQALTTAEWTDDAAKNHDMLNSLLADLENTDVLPEGWLLPHRDEIEKISQVDSLLEFDALAKAGSDIDYIQKAFDTYTAGSPTSAAITWHMANQVTGMSFDDVMDLEYIVAIHCSHNGEFAEGVRALLIDKDKNPKWRYTLKSLPDGYIESHFKAW</sequence>
<dbReference type="GO" id="GO:0005829">
    <property type="term" value="C:cytosol"/>
    <property type="evidence" value="ECO:0007669"/>
    <property type="project" value="TreeGrafter"/>
</dbReference>
<evidence type="ECO:0000256" key="3">
    <source>
        <dbReference type="ARBA" id="ARBA00022801"/>
    </source>
</evidence>
<protein>
    <recommendedName>
        <fullName evidence="2">3-hydroxyisobutyryl-CoA hydrolase</fullName>
        <ecNumber evidence="2">3.1.2.4</ecNumber>
    </recommendedName>
</protein>
<comment type="catalytic activity">
    <reaction evidence="1">
        <text>3-hydroxy-2-methylpropanoyl-CoA + H2O = 3-hydroxy-2-methylpropanoate + CoA + H(+)</text>
        <dbReference type="Rhea" id="RHEA:20888"/>
        <dbReference type="ChEBI" id="CHEBI:11805"/>
        <dbReference type="ChEBI" id="CHEBI:15377"/>
        <dbReference type="ChEBI" id="CHEBI:15378"/>
        <dbReference type="ChEBI" id="CHEBI:57287"/>
        <dbReference type="ChEBI" id="CHEBI:57340"/>
        <dbReference type="EC" id="3.1.2.4"/>
    </reaction>
</comment>
<accession>A0A198UFD9</accession>
<feature type="domain" description="Enoyl-CoA hydratase/isomerase" evidence="4">
    <location>
        <begin position="80"/>
        <end position="415"/>
    </location>
</feature>
<dbReference type="Pfam" id="PF16113">
    <property type="entry name" value="ECH_2"/>
    <property type="match status" value="1"/>
</dbReference>
<reference evidence="5 6" key="1">
    <citation type="journal article" date="2016" name="Genome Biol. Evol.">
        <title>Comparative Genomic Analyses of the Moraxella catarrhalis Serosensitive and Seroresistant Lineages Demonstrate Their Independent Evolution.</title>
        <authorList>
            <person name="Earl J.P."/>
            <person name="de Vries S.P."/>
            <person name="Ahmed A."/>
            <person name="Powell E."/>
            <person name="Schultz M.P."/>
            <person name="Hermans P.W."/>
            <person name="Hill D.J."/>
            <person name="Zhou Z."/>
            <person name="Constantinidou C.I."/>
            <person name="Hu F.Z."/>
            <person name="Bootsma H.J."/>
            <person name="Ehrlich G.D."/>
        </authorList>
    </citation>
    <scope>NUCLEOTIDE SEQUENCE [LARGE SCALE GENOMIC DNA]</scope>
    <source>
        <strain evidence="5 6">Z7542</strain>
    </source>
</reference>
<organism evidence="5 6">
    <name type="scientific">Moraxella catarrhalis</name>
    <name type="common">Branhamella catarrhalis</name>
    <dbReference type="NCBI Taxonomy" id="480"/>
    <lineage>
        <taxon>Bacteria</taxon>
        <taxon>Pseudomonadati</taxon>
        <taxon>Pseudomonadota</taxon>
        <taxon>Gammaproteobacteria</taxon>
        <taxon>Moraxellales</taxon>
        <taxon>Moraxellaceae</taxon>
        <taxon>Moraxella</taxon>
    </lineage>
</organism>
<evidence type="ECO:0000313" key="6">
    <source>
        <dbReference type="Proteomes" id="UP000078228"/>
    </source>
</evidence>
<dbReference type="SUPFAM" id="SSF52096">
    <property type="entry name" value="ClpP/crotonase"/>
    <property type="match status" value="1"/>
</dbReference>
<dbReference type="NCBIfam" id="NF004127">
    <property type="entry name" value="PRK05617.1"/>
    <property type="match status" value="1"/>
</dbReference>